<dbReference type="GO" id="GO:0005524">
    <property type="term" value="F:ATP binding"/>
    <property type="evidence" value="ECO:0007669"/>
    <property type="project" value="UniProtKB-KW"/>
</dbReference>
<name>A0A915ZZ59_9GLOM</name>
<keyword evidence="1" id="KW-0547">Nucleotide-binding</keyword>
<dbReference type="InterPro" id="IPR006597">
    <property type="entry name" value="Sel1-like"/>
</dbReference>
<dbReference type="PROSITE" id="PS00109">
    <property type="entry name" value="PROTEIN_KINASE_TYR"/>
    <property type="match status" value="1"/>
</dbReference>
<dbReference type="PANTHER" id="PTHR44329:SF298">
    <property type="entry name" value="MIXED LINEAGE KINASE DOMAIN-LIKE PROTEIN"/>
    <property type="match status" value="1"/>
</dbReference>
<dbReference type="PANTHER" id="PTHR44329">
    <property type="entry name" value="SERINE/THREONINE-PROTEIN KINASE TNNI3K-RELATED"/>
    <property type="match status" value="1"/>
</dbReference>
<sequence>MGDDGSKNNKEDDFVENLGDSALMVVPFAKFLPLINEIGNFFNEIIELVEAAEHNKRTCEILKNRVRVAELAVRDLRDKKKDRQDFFNRINYIRLQELSTIITQIKKFISEISLMKTLIKYLKEKSVEKIFKELCMESDSCINLLSFSINVEIADELEQLKSDQDDLFKYILGMMAGINDNDCFTVLSEKFFSTVVKVDVMNNTMKKFMNETSQNQTKIDNIFQIHPLKFSDYESDDRRVNKWYKTTNKGEVFAFKNISEAENYMIVQNKVTILKELHDWQNIIKFYGIISDENKCHYLVTEWAERGNLREFYQNKNDFDLKSKLRISLDIARGLNFLRTVEIFHQDIRAKNILITLNETAKLANFKLIRYQHGERGNPDFDRVRYCAPELLDRPPNYKYDQRCEIYSFGILLWEIAEERVPYQDSNDIVDIIDKVRNKTYREPFSENSQMPEEFKRLEIEAVYHDPDFRPKITNMFEVLNNCFKKYSQEPSSFCNLTLDRKPSTPKFIQKRAFSIDQDAYALPINLDFESFKYMTLADAAKQHKMFKNGRPSGDVKTAYKCFEAYANLGNTGGTANRNQITAKYYKAIYISRGFAESPLNKDKIIAELFKEVADDDANEHPDAKVRYGACLFNGKGVDKNESEALKYFEKAAEDGVVVAMYNVGNMYYNGIGCKKNIEKAKNYIELGVYNGYEAAIRFRNEYKF</sequence>
<dbReference type="Pfam" id="PF07714">
    <property type="entry name" value="PK_Tyr_Ser-Thr"/>
    <property type="match status" value="1"/>
</dbReference>
<evidence type="ECO:0000313" key="5">
    <source>
        <dbReference type="Proteomes" id="UP000684084"/>
    </source>
</evidence>
<dbReference type="PROSITE" id="PS50011">
    <property type="entry name" value="PROTEIN_KINASE_DOM"/>
    <property type="match status" value="1"/>
</dbReference>
<dbReference type="VEuPathDB" id="FungiDB:RhiirFUN_023325"/>
<dbReference type="GO" id="GO:0097527">
    <property type="term" value="P:necroptotic signaling pathway"/>
    <property type="evidence" value="ECO:0007669"/>
    <property type="project" value="TreeGrafter"/>
</dbReference>
<dbReference type="Proteomes" id="UP000684084">
    <property type="component" value="Unassembled WGS sequence"/>
</dbReference>
<dbReference type="InterPro" id="IPR000719">
    <property type="entry name" value="Prot_kinase_dom"/>
</dbReference>
<reference evidence="4" key="1">
    <citation type="submission" date="2020-05" db="EMBL/GenBank/DDBJ databases">
        <authorList>
            <person name="Rincon C."/>
            <person name="Sanders R I."/>
            <person name="Robbins C."/>
            <person name="Chaturvedi A."/>
        </authorList>
    </citation>
    <scope>NUCLEOTIDE SEQUENCE</scope>
    <source>
        <strain evidence="4">CHB12</strain>
    </source>
</reference>
<dbReference type="AlphaFoldDB" id="A0A915ZZ59"/>
<dbReference type="CDD" id="cd21037">
    <property type="entry name" value="MLKL_NTD"/>
    <property type="match status" value="1"/>
</dbReference>
<dbReference type="InterPro" id="IPR059179">
    <property type="entry name" value="MLKL-like_MCAfunc"/>
</dbReference>
<organism evidence="4 5">
    <name type="scientific">Rhizophagus irregularis</name>
    <dbReference type="NCBI Taxonomy" id="588596"/>
    <lineage>
        <taxon>Eukaryota</taxon>
        <taxon>Fungi</taxon>
        <taxon>Fungi incertae sedis</taxon>
        <taxon>Mucoromycota</taxon>
        <taxon>Glomeromycotina</taxon>
        <taxon>Glomeromycetes</taxon>
        <taxon>Glomerales</taxon>
        <taxon>Glomeraceae</taxon>
        <taxon>Rhizophagus</taxon>
    </lineage>
</organism>
<dbReference type="Pfam" id="PF08238">
    <property type="entry name" value="Sel1"/>
    <property type="match status" value="2"/>
</dbReference>
<comment type="caution">
    <text evidence="4">The sequence shown here is derived from an EMBL/GenBank/DDBJ whole genome shotgun (WGS) entry which is preliminary data.</text>
</comment>
<dbReference type="InterPro" id="IPR001245">
    <property type="entry name" value="Ser-Thr/Tyr_kinase_cat_dom"/>
</dbReference>
<evidence type="ECO:0000256" key="1">
    <source>
        <dbReference type="ARBA" id="ARBA00022741"/>
    </source>
</evidence>
<evidence type="ECO:0000259" key="3">
    <source>
        <dbReference type="PROSITE" id="PS50011"/>
    </source>
</evidence>
<evidence type="ECO:0000313" key="4">
    <source>
        <dbReference type="EMBL" id="CAB5392749.1"/>
    </source>
</evidence>
<dbReference type="InterPro" id="IPR051681">
    <property type="entry name" value="Ser/Thr_Kinases-Pseudokinases"/>
</dbReference>
<gene>
    <name evidence="4" type="ORF">CHRIB12_LOCUS22551</name>
</gene>
<proteinExistence type="predicted"/>
<dbReference type="EMBL" id="CAGKOT010000078">
    <property type="protein sequence ID" value="CAB5392749.1"/>
    <property type="molecule type" value="Genomic_DNA"/>
</dbReference>
<evidence type="ECO:0000256" key="2">
    <source>
        <dbReference type="ARBA" id="ARBA00022840"/>
    </source>
</evidence>
<dbReference type="GO" id="GO:0004672">
    <property type="term" value="F:protein kinase activity"/>
    <property type="evidence" value="ECO:0007669"/>
    <property type="project" value="InterPro"/>
</dbReference>
<dbReference type="SMART" id="SM00671">
    <property type="entry name" value="SEL1"/>
    <property type="match status" value="2"/>
</dbReference>
<accession>A0A915ZZ59</accession>
<dbReference type="OrthoDB" id="2332110at2759"/>
<feature type="domain" description="Protein kinase" evidence="3">
    <location>
        <begin position="181"/>
        <end position="484"/>
    </location>
</feature>
<keyword evidence="2" id="KW-0067">ATP-binding</keyword>
<protein>
    <recommendedName>
        <fullName evidence="3">Protein kinase domain-containing protein</fullName>
    </recommendedName>
</protein>
<dbReference type="InterPro" id="IPR008266">
    <property type="entry name" value="Tyr_kinase_AS"/>
</dbReference>